<dbReference type="Proteomes" id="UP000006552">
    <property type="component" value="Plasmid 1"/>
</dbReference>
<gene>
    <name evidence="1" type="ORF">p1B87</name>
</gene>
<dbReference type="RefSeq" id="WP_011254868.1">
    <property type="nucleotide sequence ID" value="NC_006823.1"/>
</dbReference>
<keyword evidence="1" id="KW-0614">Plasmid</keyword>
<dbReference type="HOGENOM" id="CLU_833267_0_0_4"/>
<geneLocation type="plasmid" evidence="2">
    <name>pAzo1</name>
</geneLocation>
<accession>Q5NXA5</accession>
<dbReference type="AlphaFoldDB" id="Q5NXA5"/>
<proteinExistence type="predicted"/>
<dbReference type="KEGG" id="eba:p1B87"/>
<evidence type="ECO:0000313" key="1">
    <source>
        <dbReference type="EMBL" id="CAI10309.1"/>
    </source>
</evidence>
<organism evidence="1 2">
    <name type="scientific">Aromatoleum aromaticum (strain DSM 19018 / LMG 30748 / EbN1)</name>
    <name type="common">Azoarcus sp. (strain EbN1)</name>
    <dbReference type="NCBI Taxonomy" id="76114"/>
    <lineage>
        <taxon>Bacteria</taxon>
        <taxon>Pseudomonadati</taxon>
        <taxon>Pseudomonadota</taxon>
        <taxon>Betaproteobacteria</taxon>
        <taxon>Rhodocyclales</taxon>
        <taxon>Rhodocyclaceae</taxon>
        <taxon>Aromatoleum</taxon>
    </lineage>
</organism>
<reference evidence="1 2" key="1">
    <citation type="journal article" date="2005" name="Arch. Microbiol.">
        <title>The genome sequence of an anaerobic aromatic-degrading denitrifying bacterium, strain EbN1.</title>
        <authorList>
            <person name="Rabus R."/>
            <person name="Kube M."/>
            <person name="Heider J."/>
            <person name="Beck A."/>
            <person name="Heitmann K."/>
            <person name="Widdel F."/>
            <person name="Reinhardt R."/>
        </authorList>
    </citation>
    <scope>NUCLEOTIDE SEQUENCE [LARGE SCALE GENOMIC DNA]</scope>
    <source>
        <strain evidence="1 2">EbN1</strain>
        <plasmid evidence="2">Plasmid pAzo1</plasmid>
    </source>
</reference>
<protein>
    <submittedName>
        <fullName evidence="1">Uncharacterized protein</fullName>
    </submittedName>
</protein>
<name>Q5NXA5_AROAE</name>
<keyword evidence="2" id="KW-1185">Reference proteome</keyword>
<sequence>MVRLMSLRADLPAVVAVNIVSSTWEENDAEEWDFYAWNALRVAFTMWCREVIHQGALSPESAAKRGVVDLFREASRSATFRDTFKLKGAELLAMDVLDLSPEMTSALPAPRIGMRPFSVTRLDKLPPPKLRFTSCRPPAMKVQLTASDLIDEDDYGEGMPIAWESTYEDLIEGRVRVRSGYGKCTQGIVEFADDDGAFATQVPDGMSVMYAPVVDELDYVTLLETCIFETRESVEARICSALEAHARVAVLARITYDRGCLGIPADLEPALVTVTQEDEGAKSVVQVAFSGKGESMVRKANWWCNVTYGDRAKPRALEAANRLAQSLNVPFLI</sequence>
<evidence type="ECO:0000313" key="2">
    <source>
        <dbReference type="Proteomes" id="UP000006552"/>
    </source>
</evidence>
<dbReference type="EMBL" id="CR555307">
    <property type="protein sequence ID" value="CAI10309.1"/>
    <property type="molecule type" value="Genomic_DNA"/>
</dbReference>